<protein>
    <submittedName>
        <fullName evidence="1">Uncharacterized protein</fullName>
    </submittedName>
</protein>
<keyword evidence="2" id="KW-1185">Reference proteome</keyword>
<proteinExistence type="predicted"/>
<dbReference type="OrthoDB" id="7537057at2759"/>
<name>A0A1D1VRD8_RAMVA</name>
<gene>
    <name evidence="1" type="primary">RvY_14461-1</name>
    <name evidence="1" type="synonym">RvY_14461.1</name>
    <name evidence="1" type="ORF">RvY_14461</name>
</gene>
<accession>A0A1D1VRD8</accession>
<dbReference type="Proteomes" id="UP000186922">
    <property type="component" value="Unassembled WGS sequence"/>
</dbReference>
<organism evidence="1 2">
    <name type="scientific">Ramazzottius varieornatus</name>
    <name type="common">Water bear</name>
    <name type="synonym">Tardigrade</name>
    <dbReference type="NCBI Taxonomy" id="947166"/>
    <lineage>
        <taxon>Eukaryota</taxon>
        <taxon>Metazoa</taxon>
        <taxon>Ecdysozoa</taxon>
        <taxon>Tardigrada</taxon>
        <taxon>Eutardigrada</taxon>
        <taxon>Parachela</taxon>
        <taxon>Hypsibioidea</taxon>
        <taxon>Ramazzottiidae</taxon>
        <taxon>Ramazzottius</taxon>
    </lineage>
</organism>
<sequence>MNGELMNDTLTLYQSGFPGARHPPTNPVVLYVSFRQADGKFEHVEIAEYLRPPIEGPHVIEGPGSSATTFPISDYAQKLLQQMAIKHDVRR</sequence>
<dbReference type="EMBL" id="BDGG01000010">
    <property type="protein sequence ID" value="GAV04137.1"/>
    <property type="molecule type" value="Genomic_DNA"/>
</dbReference>
<evidence type="ECO:0000313" key="1">
    <source>
        <dbReference type="EMBL" id="GAV04137.1"/>
    </source>
</evidence>
<evidence type="ECO:0000313" key="2">
    <source>
        <dbReference type="Proteomes" id="UP000186922"/>
    </source>
</evidence>
<reference evidence="1 2" key="1">
    <citation type="journal article" date="2016" name="Nat. Commun.">
        <title>Extremotolerant tardigrade genome and improved radiotolerance of human cultured cells by tardigrade-unique protein.</title>
        <authorList>
            <person name="Hashimoto T."/>
            <person name="Horikawa D.D."/>
            <person name="Saito Y."/>
            <person name="Kuwahara H."/>
            <person name="Kozuka-Hata H."/>
            <person name="Shin-I T."/>
            <person name="Minakuchi Y."/>
            <person name="Ohishi K."/>
            <person name="Motoyama A."/>
            <person name="Aizu T."/>
            <person name="Enomoto A."/>
            <person name="Kondo K."/>
            <person name="Tanaka S."/>
            <person name="Hara Y."/>
            <person name="Koshikawa S."/>
            <person name="Sagara H."/>
            <person name="Miura T."/>
            <person name="Yokobori S."/>
            <person name="Miyagawa K."/>
            <person name="Suzuki Y."/>
            <person name="Kubo T."/>
            <person name="Oyama M."/>
            <person name="Kohara Y."/>
            <person name="Fujiyama A."/>
            <person name="Arakawa K."/>
            <person name="Katayama T."/>
            <person name="Toyoda A."/>
            <person name="Kunieda T."/>
        </authorList>
    </citation>
    <scope>NUCLEOTIDE SEQUENCE [LARGE SCALE GENOMIC DNA]</scope>
    <source>
        <strain evidence="1 2">YOKOZUNA-1</strain>
    </source>
</reference>
<comment type="caution">
    <text evidence="1">The sequence shown here is derived from an EMBL/GenBank/DDBJ whole genome shotgun (WGS) entry which is preliminary data.</text>
</comment>
<dbReference type="AlphaFoldDB" id="A0A1D1VRD8"/>